<dbReference type="OMA" id="VHNAGAF"/>
<evidence type="ECO:0000313" key="8">
    <source>
        <dbReference type="Proteomes" id="UP000030680"/>
    </source>
</evidence>
<proteinExistence type="predicted"/>
<accession>M2XZP4</accession>
<keyword evidence="3 6" id="KW-0812">Transmembrane</keyword>
<dbReference type="GeneID" id="17087877"/>
<comment type="subcellular location">
    <subcellularLocation>
        <location evidence="1">Cell membrane</location>
        <topology evidence="1">Multi-pass membrane protein</topology>
    </subcellularLocation>
</comment>
<dbReference type="Proteomes" id="UP000030680">
    <property type="component" value="Unassembled WGS sequence"/>
</dbReference>
<keyword evidence="4 6" id="KW-1133">Transmembrane helix</keyword>
<keyword evidence="8" id="KW-1185">Reference proteome</keyword>
<dbReference type="EMBL" id="KB454512">
    <property type="protein sequence ID" value="EME29049.1"/>
    <property type="molecule type" value="Genomic_DNA"/>
</dbReference>
<gene>
    <name evidence="7" type="ORF">Gasu_34450</name>
</gene>
<feature type="transmembrane region" description="Helical" evidence="6">
    <location>
        <begin position="255"/>
        <end position="276"/>
    </location>
</feature>
<feature type="transmembrane region" description="Helical" evidence="6">
    <location>
        <begin position="426"/>
        <end position="444"/>
    </location>
</feature>
<feature type="transmembrane region" description="Helical" evidence="6">
    <location>
        <begin position="130"/>
        <end position="151"/>
    </location>
</feature>
<sequence>MRLFQRILLSKGIWIFCLRGHDVCAVNSLRIAFIFAMEFLRKWIEYEKIDPSAQPEVRTLRRGRLGFWHLYFQSVSMISPAGAMAATMTSSAGYAWGALPFSYILAIIAGTLLMNTTVWYSMKVASSGGYYAYVFAAVGPRWGVICGMMFILSYFNVVTNGILFVGGVFFPGFIQTMTGATYADKAWIGIMFAFIILIYILAFLGIRASLDYSLVIGTFELLFMFACTLAVVIKVGSQNTGQVFHPSLAPTRADIAIAALLSLFSISGYSAVAFLGEEAKNPRKQIPIAVILAYSSVALLFFFMSYGLTVGWGYKNMSEFSASLDPGVIVYKRYLTPVIGWFMVILILNAMFLGSLAPLNSCARLIFAFAREGLIFPKIFATVDKKQNPIVSTAVVAFLAAVVSLIAGLAMGTYDGFVMLVTTSSLSLYVGHIIANLTLGIFYYRQKQLNWFFHVIVPIIASILVGFSIFFTMYPYDPVTLACPIWTGAWLILSIIGAYLTPRDRLDAAQHRFERVQDIMGATYVKIQGSTAWNKNGPEMTVEEETFQSSDTFQQNHHHSIDKYVDDELIASSHA</sequence>
<evidence type="ECO:0000256" key="6">
    <source>
        <dbReference type="SAM" id="Phobius"/>
    </source>
</evidence>
<dbReference type="Gramene" id="EME29049">
    <property type="protein sequence ID" value="EME29049"/>
    <property type="gene ID" value="Gasu_34450"/>
</dbReference>
<evidence type="ECO:0000256" key="1">
    <source>
        <dbReference type="ARBA" id="ARBA00004651"/>
    </source>
</evidence>
<feature type="transmembrane region" description="Helical" evidence="6">
    <location>
        <begin position="451"/>
        <end position="473"/>
    </location>
</feature>
<dbReference type="RefSeq" id="XP_005705569.1">
    <property type="nucleotide sequence ID" value="XM_005705512.1"/>
</dbReference>
<dbReference type="Pfam" id="PF13520">
    <property type="entry name" value="AA_permease_2"/>
    <property type="match status" value="1"/>
</dbReference>
<dbReference type="PANTHER" id="PTHR42770:SF11">
    <property type="entry name" value="INNER MEMBRANE TRANSPORT PROTEIN YBAT"/>
    <property type="match status" value="1"/>
</dbReference>
<evidence type="ECO:0000256" key="5">
    <source>
        <dbReference type="ARBA" id="ARBA00023136"/>
    </source>
</evidence>
<feature type="transmembrane region" description="Helical" evidence="6">
    <location>
        <begin position="157"/>
        <end position="174"/>
    </location>
</feature>
<dbReference type="STRING" id="130081.M2XZP4"/>
<dbReference type="InterPro" id="IPR002293">
    <property type="entry name" value="AA/rel_permease1"/>
</dbReference>
<feature type="transmembrane region" description="Helical" evidence="6">
    <location>
        <begin position="212"/>
        <end position="235"/>
    </location>
</feature>
<feature type="transmembrane region" description="Helical" evidence="6">
    <location>
        <begin position="186"/>
        <end position="206"/>
    </location>
</feature>
<dbReference type="AlphaFoldDB" id="M2XZP4"/>
<evidence type="ECO:0000313" key="7">
    <source>
        <dbReference type="EMBL" id="EME29049.1"/>
    </source>
</evidence>
<reference evidence="8" key="1">
    <citation type="journal article" date="2013" name="Science">
        <title>Gene transfer from bacteria and archaea facilitated evolution of an extremophilic eukaryote.</title>
        <authorList>
            <person name="Schonknecht G."/>
            <person name="Chen W.H."/>
            <person name="Ternes C.M."/>
            <person name="Barbier G.G."/>
            <person name="Shrestha R.P."/>
            <person name="Stanke M."/>
            <person name="Brautigam A."/>
            <person name="Baker B.J."/>
            <person name="Banfield J.F."/>
            <person name="Garavito R.M."/>
            <person name="Carr K."/>
            <person name="Wilkerson C."/>
            <person name="Rensing S.A."/>
            <person name="Gagneul D."/>
            <person name="Dickenson N.E."/>
            <person name="Oesterhelt C."/>
            <person name="Lercher M.J."/>
            <person name="Weber A.P."/>
        </authorList>
    </citation>
    <scope>NUCLEOTIDE SEQUENCE [LARGE SCALE GENOMIC DNA]</scope>
    <source>
        <strain evidence="8">074W</strain>
    </source>
</reference>
<dbReference type="KEGG" id="gsl:Gasu_34450"/>
<keyword evidence="5 6" id="KW-0472">Membrane</keyword>
<name>M2XZP4_GALSU</name>
<evidence type="ECO:0000256" key="3">
    <source>
        <dbReference type="ARBA" id="ARBA00022692"/>
    </source>
</evidence>
<organism evidence="7 8">
    <name type="scientific">Galdieria sulphuraria</name>
    <name type="common">Red alga</name>
    <dbReference type="NCBI Taxonomy" id="130081"/>
    <lineage>
        <taxon>Eukaryota</taxon>
        <taxon>Rhodophyta</taxon>
        <taxon>Bangiophyceae</taxon>
        <taxon>Galdieriales</taxon>
        <taxon>Galdieriaceae</taxon>
        <taxon>Galdieria</taxon>
    </lineage>
</organism>
<dbReference type="GO" id="GO:0005886">
    <property type="term" value="C:plasma membrane"/>
    <property type="evidence" value="ECO:0007669"/>
    <property type="project" value="UniProtKB-SubCell"/>
</dbReference>
<evidence type="ECO:0000256" key="2">
    <source>
        <dbReference type="ARBA" id="ARBA00022475"/>
    </source>
</evidence>
<dbReference type="OrthoDB" id="3900342at2759"/>
<dbReference type="Gene3D" id="1.20.1740.10">
    <property type="entry name" value="Amino acid/polyamine transporter I"/>
    <property type="match status" value="1"/>
</dbReference>
<feature type="transmembrane region" description="Helical" evidence="6">
    <location>
        <begin position="390"/>
        <end position="414"/>
    </location>
</feature>
<feature type="transmembrane region" description="Helical" evidence="6">
    <location>
        <begin position="334"/>
        <end position="353"/>
    </location>
</feature>
<keyword evidence="2" id="KW-1003">Cell membrane</keyword>
<dbReference type="InterPro" id="IPR050367">
    <property type="entry name" value="APC_superfamily"/>
</dbReference>
<evidence type="ECO:0000256" key="4">
    <source>
        <dbReference type="ARBA" id="ARBA00022989"/>
    </source>
</evidence>
<dbReference type="PANTHER" id="PTHR42770">
    <property type="entry name" value="AMINO ACID TRANSPORTER-RELATED"/>
    <property type="match status" value="1"/>
</dbReference>
<feature type="transmembrane region" description="Helical" evidence="6">
    <location>
        <begin position="94"/>
        <end position="118"/>
    </location>
</feature>
<feature type="transmembrane region" description="Helical" evidence="6">
    <location>
        <begin position="288"/>
        <end position="314"/>
    </location>
</feature>
<dbReference type="GO" id="GO:0022857">
    <property type="term" value="F:transmembrane transporter activity"/>
    <property type="evidence" value="ECO:0007669"/>
    <property type="project" value="InterPro"/>
</dbReference>
<protein>
    <submittedName>
        <fullName evidence="7">Amino acid permease, APC family</fullName>
    </submittedName>
</protein>
<feature type="transmembrane region" description="Helical" evidence="6">
    <location>
        <begin position="479"/>
        <end position="500"/>
    </location>
</feature>